<protein>
    <submittedName>
        <fullName evidence="1">Uncharacterized protein</fullName>
    </submittedName>
</protein>
<dbReference type="EMBL" id="JABBFR010000016">
    <property type="protein sequence ID" value="MBT0725050.1"/>
    <property type="molecule type" value="Genomic_DNA"/>
</dbReference>
<dbReference type="RefSeq" id="WP_214237709.1">
    <property type="nucleotide sequence ID" value="NZ_JABBFR010000016.1"/>
</dbReference>
<accession>A0ABS5SY68</accession>
<dbReference type="Proteomes" id="UP000790096">
    <property type="component" value="Unassembled WGS sequence"/>
</dbReference>
<sequence>MHANSAALSGYYVSAQRWLVTGNKESMLAYAKLLAERGVGVVNVEYSTVPTQPAKALCYVGDTLVDHPLSSCLEQRK</sequence>
<evidence type="ECO:0000313" key="1">
    <source>
        <dbReference type="EMBL" id="MBT0725050.1"/>
    </source>
</evidence>
<reference evidence="1 2" key="1">
    <citation type="submission" date="2020-04" db="EMBL/GenBank/DDBJ databases">
        <title>Genome sequencing of Rosenbergiella species.</title>
        <authorList>
            <person name="Alvarez-Perez S."/>
            <person name="Lievens B."/>
        </authorList>
    </citation>
    <scope>NUCLEOTIDE SEQUENCE [LARGE SCALE GENOMIC DNA]</scope>
    <source>
        <strain evidence="1 2">S61</strain>
    </source>
</reference>
<organism evidence="1 2">
    <name type="scientific">Rosenbergiella gaditana</name>
    <dbReference type="NCBI Taxonomy" id="2726987"/>
    <lineage>
        <taxon>Bacteria</taxon>
        <taxon>Pseudomonadati</taxon>
        <taxon>Pseudomonadota</taxon>
        <taxon>Gammaproteobacteria</taxon>
        <taxon>Enterobacterales</taxon>
        <taxon>Erwiniaceae</taxon>
        <taxon>Rosenbergiella</taxon>
    </lineage>
</organism>
<gene>
    <name evidence="1" type="ORF">HH682_11615</name>
</gene>
<comment type="caution">
    <text evidence="1">The sequence shown here is derived from an EMBL/GenBank/DDBJ whole genome shotgun (WGS) entry which is preliminary data.</text>
</comment>
<keyword evidence="2" id="KW-1185">Reference proteome</keyword>
<name>A0ABS5SY68_9GAMM</name>
<evidence type="ECO:0000313" key="2">
    <source>
        <dbReference type="Proteomes" id="UP000790096"/>
    </source>
</evidence>
<proteinExistence type="predicted"/>